<dbReference type="GeneID" id="14377812"/>
<organism evidence="1 2">
    <name type="scientific">Halovivax ruber (strain DSM 18193 / JCM 13892 / XH-70)</name>
    <dbReference type="NCBI Taxonomy" id="797302"/>
    <lineage>
        <taxon>Archaea</taxon>
        <taxon>Methanobacteriati</taxon>
        <taxon>Methanobacteriota</taxon>
        <taxon>Stenosarchaea group</taxon>
        <taxon>Halobacteria</taxon>
        <taxon>Halobacteriales</taxon>
        <taxon>Natrialbaceae</taxon>
        <taxon>Halovivax</taxon>
    </lineage>
</organism>
<evidence type="ECO:0000313" key="1">
    <source>
        <dbReference type="EMBL" id="AGB17434.1"/>
    </source>
</evidence>
<dbReference type="EMBL" id="CP003050">
    <property type="protein sequence ID" value="AGB17434.1"/>
    <property type="molecule type" value="Genomic_DNA"/>
</dbReference>
<dbReference type="InterPro" id="IPR007152">
    <property type="entry name" value="DUF354"/>
</dbReference>
<dbReference type="OrthoDB" id="185087at2157"/>
<sequence>MRVLVQITHPAHVHFFRPYVELAPELGHTVRVLALEKEMSLELLDAYGIDYETACEPAERDLFRVRDQLRLTRATYRAAREFDPDVLTAIGGTSIAHVSTLVRGRSVVFYDTEHATLQNTVTYPFADRICTPTCYSEEIGSNHVRYPGYQELAYLHPARFTPESSIREEAGLGPNERFVVLRLIGWDAVHDVGGRGFDDVTDVVDALESTGVRVCITAESSLPPSLHDRRLSVPPHRVHHLLAEADAFIGESPTMATESAVLGTPAIFVSSLRLGYIDELEDEYGLVSSFAGPESQSTALSHTLSILEDYDRSTWASRRQQLLDDKTDTTAVLVDQLEVAGVLARNA</sequence>
<evidence type="ECO:0008006" key="3">
    <source>
        <dbReference type="Google" id="ProtNLM"/>
    </source>
</evidence>
<reference evidence="1" key="1">
    <citation type="submission" date="2011-09" db="EMBL/GenBank/DDBJ databases">
        <title>Complete sequence of Halovivax ruber XH-70.</title>
        <authorList>
            <consortium name="US DOE Joint Genome Institute"/>
            <person name="Lucas S."/>
            <person name="Han J."/>
            <person name="Lapidus A."/>
            <person name="Cheng J.-F."/>
            <person name="Goodwin L."/>
            <person name="Pitluck S."/>
            <person name="Peters L."/>
            <person name="Mikhailova N."/>
            <person name="Davenport K."/>
            <person name="Detter J.C."/>
            <person name="Han C."/>
            <person name="Tapia R."/>
            <person name="Land M."/>
            <person name="Hauser L."/>
            <person name="Kyrpides N."/>
            <person name="Ivanova N."/>
            <person name="Pagani I."/>
            <person name="Sproer C."/>
            <person name="Anderson I."/>
            <person name="Woyke T."/>
        </authorList>
    </citation>
    <scope>NUCLEOTIDE SEQUENCE</scope>
    <source>
        <strain evidence="1">XH-70</strain>
    </source>
</reference>
<dbReference type="HOGENOM" id="CLU_064233_0_0_2"/>
<dbReference type="STRING" id="797302.Halru_2864"/>
<dbReference type="SUPFAM" id="SSF53756">
    <property type="entry name" value="UDP-Glycosyltransferase/glycogen phosphorylase"/>
    <property type="match status" value="1"/>
</dbReference>
<dbReference type="eggNOG" id="arCOG01395">
    <property type="taxonomic scope" value="Archaea"/>
</dbReference>
<evidence type="ECO:0000313" key="2">
    <source>
        <dbReference type="Proteomes" id="UP000010846"/>
    </source>
</evidence>
<dbReference type="KEGG" id="hru:Halru_2864"/>
<proteinExistence type="predicted"/>
<dbReference type="PANTHER" id="PTHR39662">
    <property type="entry name" value="DUF354 DOMAIN-CONTAINING PROTEIN-RELATED"/>
    <property type="match status" value="1"/>
</dbReference>
<keyword evidence="2" id="KW-1185">Reference proteome</keyword>
<dbReference type="RefSeq" id="WP_015302023.1">
    <property type="nucleotide sequence ID" value="NC_019964.1"/>
</dbReference>
<dbReference type="Pfam" id="PF04007">
    <property type="entry name" value="DUF354"/>
    <property type="match status" value="1"/>
</dbReference>
<protein>
    <recommendedName>
        <fullName evidence="3">DUF354 domain-containing protein</fullName>
    </recommendedName>
</protein>
<dbReference type="PIRSF" id="PIRSF005357">
    <property type="entry name" value="UCP005357"/>
    <property type="match status" value="1"/>
</dbReference>
<accession>L0IF98</accession>
<dbReference type="PANTHER" id="PTHR39662:SF1">
    <property type="entry name" value="DUF354 DOMAIN-CONTAINING PROTEIN"/>
    <property type="match status" value="1"/>
</dbReference>
<dbReference type="AlphaFoldDB" id="L0IF98"/>
<gene>
    <name evidence="1" type="ordered locus">Halru_2864</name>
</gene>
<dbReference type="Proteomes" id="UP000010846">
    <property type="component" value="Chromosome"/>
</dbReference>
<name>L0IF98_HALRX</name>